<feature type="transmembrane region" description="Helical" evidence="1">
    <location>
        <begin position="7"/>
        <end position="25"/>
    </location>
</feature>
<gene>
    <name evidence="2" type="ORF">GTC17253_03740</name>
</gene>
<feature type="transmembrane region" description="Helical" evidence="1">
    <location>
        <begin position="31"/>
        <end position="48"/>
    </location>
</feature>
<keyword evidence="1" id="KW-0472">Membrane</keyword>
<proteinExistence type="predicted"/>
<reference evidence="2" key="1">
    <citation type="submission" date="2024-07" db="EMBL/GenBank/DDBJ databases">
        <title>Complete genome sequence of Prevotella sp. YM-2024 GTC17253.</title>
        <authorList>
            <person name="Hayashi M."/>
            <person name="Muto Y."/>
            <person name="Tanaka K."/>
            <person name="Niwa H."/>
        </authorList>
    </citation>
    <scope>NUCLEOTIDE SEQUENCE</scope>
    <source>
        <strain evidence="2">GTC17253</strain>
    </source>
</reference>
<protein>
    <recommendedName>
        <fullName evidence="3">Lmo0937 family membrane protein</fullName>
    </recommendedName>
</protein>
<organism evidence="2">
    <name type="scientific">Prevotella sp. GTC17253</name>
    <dbReference type="NCBI Taxonomy" id="3236793"/>
    <lineage>
        <taxon>Bacteria</taxon>
        <taxon>Pseudomonadati</taxon>
        <taxon>Bacteroidota</taxon>
        <taxon>Bacteroidia</taxon>
        <taxon>Bacteroidales</taxon>
        <taxon>Prevotellaceae</taxon>
        <taxon>Prevotella</taxon>
    </lineage>
</organism>
<name>A0AB33ILW1_9BACT</name>
<sequence length="58" mass="6847">MRQGVNWKMIVLYVIVAWALILLTGSFLMSAGIFVLLFALEYVIEYFVEQYKKNRKTK</sequence>
<keyword evidence="1" id="KW-0812">Transmembrane</keyword>
<accession>A0AB33ILW1</accession>
<evidence type="ECO:0008006" key="3">
    <source>
        <dbReference type="Google" id="ProtNLM"/>
    </source>
</evidence>
<dbReference type="AlphaFoldDB" id="A0AB33ILW1"/>
<evidence type="ECO:0000256" key="1">
    <source>
        <dbReference type="SAM" id="Phobius"/>
    </source>
</evidence>
<dbReference type="EMBL" id="AP035785">
    <property type="protein sequence ID" value="BFO70408.1"/>
    <property type="molecule type" value="Genomic_DNA"/>
</dbReference>
<evidence type="ECO:0000313" key="2">
    <source>
        <dbReference type="EMBL" id="BFO70408.1"/>
    </source>
</evidence>
<keyword evidence="1" id="KW-1133">Transmembrane helix</keyword>